<protein>
    <recommendedName>
        <fullName evidence="4">Integral membrane protein</fullName>
    </recommendedName>
</protein>
<keyword evidence="1" id="KW-1133">Transmembrane helix</keyword>
<dbReference type="AlphaFoldDB" id="A0A1E2SM00"/>
<proteinExistence type="predicted"/>
<dbReference type="Proteomes" id="UP000094426">
    <property type="component" value="Unassembled WGS sequence"/>
</dbReference>
<evidence type="ECO:0000313" key="2">
    <source>
        <dbReference type="EMBL" id="ODA90809.1"/>
    </source>
</evidence>
<reference evidence="3" key="1">
    <citation type="submission" date="2015-11" db="EMBL/GenBank/DDBJ databases">
        <authorList>
            <person name="Wang J."/>
            <person name="Wang L."/>
            <person name="Wang F."/>
            <person name="Cao G."/>
        </authorList>
    </citation>
    <scope>NUCLEOTIDE SEQUENCE [LARGE SCALE GENOMIC DNA]</scope>
    <source>
        <strain evidence="3">gdw1</strain>
    </source>
</reference>
<comment type="caution">
    <text evidence="2">The sequence shown here is derived from an EMBL/GenBank/DDBJ whole genome shotgun (WGS) entry which is preliminary data.</text>
</comment>
<sequence>MIDWFVAAQVAVAVIAGVFCVILGLAGRVPSDLSMGAVALVELLLIAQLVIAIVAPATGNTPSGSLAEFYIYLISALVLPLAGGFWALIERSRWSTVILGGVCFAIAVMVYRMGQIWFVQGA</sequence>
<organism evidence="2 3">
    <name type="scientific">Leifsonia xyli subsp. xyli</name>
    <dbReference type="NCBI Taxonomy" id="59736"/>
    <lineage>
        <taxon>Bacteria</taxon>
        <taxon>Bacillati</taxon>
        <taxon>Actinomycetota</taxon>
        <taxon>Actinomycetes</taxon>
        <taxon>Micrococcales</taxon>
        <taxon>Microbacteriaceae</taxon>
        <taxon>Leifsonia</taxon>
    </lineage>
</organism>
<feature type="transmembrane region" description="Helical" evidence="1">
    <location>
        <begin position="6"/>
        <end position="25"/>
    </location>
</feature>
<feature type="transmembrane region" description="Helical" evidence="1">
    <location>
        <begin position="96"/>
        <end position="118"/>
    </location>
</feature>
<dbReference type="RefSeq" id="WP_041767240.1">
    <property type="nucleotide sequence ID" value="NZ_LNZG01000006.1"/>
</dbReference>
<keyword evidence="1" id="KW-0812">Transmembrane</keyword>
<gene>
    <name evidence="2" type="ORF">ATY41_08495</name>
</gene>
<accession>A0A1E2SM00</accession>
<feature type="transmembrane region" description="Helical" evidence="1">
    <location>
        <begin position="37"/>
        <end position="57"/>
    </location>
</feature>
<evidence type="ECO:0000313" key="3">
    <source>
        <dbReference type="Proteomes" id="UP000094426"/>
    </source>
</evidence>
<dbReference type="EMBL" id="LNZG01000006">
    <property type="protein sequence ID" value="ODA90809.1"/>
    <property type="molecule type" value="Genomic_DNA"/>
</dbReference>
<keyword evidence="1" id="KW-0472">Membrane</keyword>
<dbReference type="OrthoDB" id="5197832at2"/>
<feature type="transmembrane region" description="Helical" evidence="1">
    <location>
        <begin position="69"/>
        <end position="89"/>
    </location>
</feature>
<name>A0A1E2SM00_LEIXY</name>
<evidence type="ECO:0008006" key="4">
    <source>
        <dbReference type="Google" id="ProtNLM"/>
    </source>
</evidence>
<evidence type="ECO:0000256" key="1">
    <source>
        <dbReference type="SAM" id="Phobius"/>
    </source>
</evidence>